<organism evidence="3 5">
    <name type="scientific">Corynebacterium flavescens</name>
    <dbReference type="NCBI Taxonomy" id="28028"/>
    <lineage>
        <taxon>Bacteria</taxon>
        <taxon>Bacillati</taxon>
        <taxon>Actinomycetota</taxon>
        <taxon>Actinomycetes</taxon>
        <taxon>Mycobacteriales</taxon>
        <taxon>Corynebacteriaceae</taxon>
        <taxon>Corynebacterium</taxon>
    </lineage>
</organism>
<evidence type="ECO:0000313" key="4">
    <source>
        <dbReference type="EMBL" id="GEB97934.1"/>
    </source>
</evidence>
<evidence type="ECO:0000313" key="5">
    <source>
        <dbReference type="Proteomes" id="UP000185479"/>
    </source>
</evidence>
<dbReference type="SUPFAM" id="SSF55681">
    <property type="entry name" value="Class II aaRS and biotin synthetases"/>
    <property type="match status" value="1"/>
</dbReference>
<dbReference type="STRING" id="28028.CFLV_03015"/>
<protein>
    <submittedName>
        <fullName evidence="3">Biotin--protein ligase</fullName>
    </submittedName>
</protein>
<dbReference type="Pfam" id="PF03099">
    <property type="entry name" value="BPL_LplA_LipB"/>
    <property type="match status" value="1"/>
</dbReference>
<keyword evidence="1 3" id="KW-0436">Ligase</keyword>
<accession>A0A1L7CKG9</accession>
<keyword evidence="5" id="KW-1185">Reference proteome</keyword>
<dbReference type="InterPro" id="IPR004408">
    <property type="entry name" value="Biotin_CoA_COase_ligase"/>
</dbReference>
<dbReference type="AlphaFoldDB" id="A0A1L7CKG9"/>
<evidence type="ECO:0000256" key="1">
    <source>
        <dbReference type="ARBA" id="ARBA00022598"/>
    </source>
</evidence>
<dbReference type="EMBL" id="CP009246">
    <property type="protein sequence ID" value="APT86263.1"/>
    <property type="molecule type" value="Genomic_DNA"/>
</dbReference>
<dbReference type="Gene3D" id="2.30.30.100">
    <property type="match status" value="1"/>
</dbReference>
<evidence type="ECO:0000259" key="2">
    <source>
        <dbReference type="Pfam" id="PF03099"/>
    </source>
</evidence>
<dbReference type="Gene3D" id="3.30.930.10">
    <property type="entry name" value="Bira Bifunctional Protein, Domain 2"/>
    <property type="match status" value="1"/>
</dbReference>
<feature type="domain" description="BPL/LPL catalytic" evidence="2">
    <location>
        <begin position="24"/>
        <end position="123"/>
    </location>
</feature>
<dbReference type="EMBL" id="BJNB01000020">
    <property type="protein sequence ID" value="GEB97934.1"/>
    <property type="molecule type" value="Genomic_DNA"/>
</dbReference>
<dbReference type="Proteomes" id="UP000315353">
    <property type="component" value="Unassembled WGS sequence"/>
</dbReference>
<dbReference type="Proteomes" id="UP000185479">
    <property type="component" value="Chromosome"/>
</dbReference>
<dbReference type="GO" id="GO:0005737">
    <property type="term" value="C:cytoplasm"/>
    <property type="evidence" value="ECO:0007669"/>
    <property type="project" value="TreeGrafter"/>
</dbReference>
<evidence type="ECO:0000313" key="3">
    <source>
        <dbReference type="EMBL" id="APT86263.1"/>
    </source>
</evidence>
<dbReference type="PANTHER" id="PTHR12835">
    <property type="entry name" value="BIOTIN PROTEIN LIGASE"/>
    <property type="match status" value="1"/>
</dbReference>
<reference evidence="3 5" key="1">
    <citation type="submission" date="2014-08" db="EMBL/GenBank/DDBJ databases">
        <title>Complete genome sequence of Corynebacterium flavescens OJ8(T)(=DSM 20296(T)), isolated from cheese.</title>
        <authorList>
            <person name="Ruckert C."/>
            <person name="Albersmeier A."/>
            <person name="Winkler A."/>
            <person name="Kalinowski J."/>
        </authorList>
    </citation>
    <scope>NUCLEOTIDE SEQUENCE [LARGE SCALE GENOMIC DNA]</scope>
    <source>
        <strain evidence="3 5">OJ8</strain>
    </source>
</reference>
<proteinExistence type="predicted"/>
<evidence type="ECO:0000313" key="6">
    <source>
        <dbReference type="Proteomes" id="UP000315353"/>
    </source>
</evidence>
<sequence>MTALNLDKIRAALSDDYAEIDYVEQTTSTNTDLMQADDVVDRTVLLTDEQVAGKGRLGRTWVSPAGTQLIFSTLLLPHTLEHLGTLPLAVGLAVTDSIERTVLKWPNDVQIDGKKLCGILAEAGPVGAAFKSLPKTELTKTEVNKAEINKAEVSKAEINKAEIAPKTAAADAPSARVVLGVGLNVTLTREQLPIERATSLAIEGMDTDRTELAIKVLKNLRRRIDQWDKQDPQLLEDYRAVCSSIGQEVRLEAPAGNVIGLVEGVADDGRINVGGQYYSAGDVTHLRPTSS</sequence>
<dbReference type="CDD" id="cd16442">
    <property type="entry name" value="BPL"/>
    <property type="match status" value="1"/>
</dbReference>
<dbReference type="GO" id="GO:0004077">
    <property type="term" value="F:biotin--[biotin carboxyl-carrier protein] ligase activity"/>
    <property type="evidence" value="ECO:0007669"/>
    <property type="project" value="InterPro"/>
</dbReference>
<gene>
    <name evidence="4" type="ORF">CFL01nite_14290</name>
    <name evidence="3" type="ORF">CFLV_03015</name>
</gene>
<dbReference type="RefSeq" id="WP_075729260.1">
    <property type="nucleotide sequence ID" value="NZ_BJNB01000020.1"/>
</dbReference>
<dbReference type="GeneID" id="82879691"/>
<name>A0A1L7CKG9_CORFL</name>
<dbReference type="KEGG" id="cfc:CFLV_03015"/>
<dbReference type="OrthoDB" id="9807064at2"/>
<dbReference type="InterPro" id="IPR004143">
    <property type="entry name" value="BPL_LPL_catalytic"/>
</dbReference>
<reference evidence="4 6" key="2">
    <citation type="submission" date="2019-06" db="EMBL/GenBank/DDBJ databases">
        <title>Whole genome shotgun sequence of Corynebacterium flavescens NBRC 14136.</title>
        <authorList>
            <person name="Hosoyama A."/>
            <person name="Uohara A."/>
            <person name="Ohji S."/>
            <person name="Ichikawa N."/>
        </authorList>
    </citation>
    <scope>NUCLEOTIDE SEQUENCE [LARGE SCALE GENOMIC DNA]</scope>
    <source>
        <strain evidence="4 6">NBRC 14136</strain>
    </source>
</reference>
<dbReference type="PANTHER" id="PTHR12835:SF5">
    <property type="entry name" value="BIOTIN--PROTEIN LIGASE"/>
    <property type="match status" value="1"/>
</dbReference>
<dbReference type="InterPro" id="IPR045864">
    <property type="entry name" value="aa-tRNA-synth_II/BPL/LPL"/>
</dbReference>